<dbReference type="AlphaFoldDB" id="A0A917NBD7"/>
<keyword evidence="3 10" id="KW-0813">Transport</keyword>
<evidence type="ECO:0000313" key="15">
    <source>
        <dbReference type="Proteomes" id="UP000630149"/>
    </source>
</evidence>
<evidence type="ECO:0000256" key="11">
    <source>
        <dbReference type="SAM" id="Phobius"/>
    </source>
</evidence>
<feature type="transmembrane region" description="Helical" evidence="11">
    <location>
        <begin position="234"/>
        <end position="255"/>
    </location>
</feature>
<dbReference type="Gene3D" id="3.30.1360.100">
    <property type="entry name" value="General secretion pathway protein M, EpsM"/>
    <property type="match status" value="1"/>
</dbReference>
<evidence type="ECO:0000259" key="12">
    <source>
        <dbReference type="Pfam" id="PF05134"/>
    </source>
</evidence>
<evidence type="ECO:0000256" key="10">
    <source>
        <dbReference type="PIRNR" id="PIRNR015761"/>
    </source>
</evidence>
<keyword evidence="8 11" id="KW-1133">Transmembrane helix</keyword>
<keyword evidence="15" id="KW-1185">Reference proteome</keyword>
<feature type="domain" description="GspL cytoplasmic actin-ATPase-like" evidence="12">
    <location>
        <begin position="31"/>
        <end position="224"/>
    </location>
</feature>
<evidence type="ECO:0000256" key="9">
    <source>
        <dbReference type="ARBA" id="ARBA00023136"/>
    </source>
</evidence>
<dbReference type="EMBL" id="BMOB01000005">
    <property type="protein sequence ID" value="GGI85336.1"/>
    <property type="molecule type" value="Genomic_DNA"/>
</dbReference>
<dbReference type="GO" id="GO:0005886">
    <property type="term" value="C:plasma membrane"/>
    <property type="evidence" value="ECO:0007669"/>
    <property type="project" value="UniProtKB-SubCell"/>
</dbReference>
<dbReference type="GO" id="GO:0015628">
    <property type="term" value="P:protein secretion by the type II secretion system"/>
    <property type="evidence" value="ECO:0007669"/>
    <property type="project" value="InterPro"/>
</dbReference>
<dbReference type="SUPFAM" id="SSF53067">
    <property type="entry name" value="Actin-like ATPase domain"/>
    <property type="match status" value="1"/>
</dbReference>
<dbReference type="InterPro" id="IPR024230">
    <property type="entry name" value="GspL_cyto_dom"/>
</dbReference>
<comment type="function">
    <text evidence="10">Inner membrane component of the type II secretion system required for the energy-dependent secretion of extracellular factors such as proteases and toxins from the periplasm.</text>
</comment>
<organism evidence="14 15">
    <name type="scientific">Legionella impletisoli</name>
    <dbReference type="NCBI Taxonomy" id="343510"/>
    <lineage>
        <taxon>Bacteria</taxon>
        <taxon>Pseudomonadati</taxon>
        <taxon>Pseudomonadota</taxon>
        <taxon>Gammaproteobacteria</taxon>
        <taxon>Legionellales</taxon>
        <taxon>Legionellaceae</taxon>
        <taxon>Legionella</taxon>
    </lineage>
</organism>
<keyword evidence="4" id="KW-1003">Cell membrane</keyword>
<evidence type="ECO:0000256" key="3">
    <source>
        <dbReference type="ARBA" id="ARBA00022448"/>
    </source>
</evidence>
<reference evidence="14" key="2">
    <citation type="submission" date="2020-09" db="EMBL/GenBank/DDBJ databases">
        <authorList>
            <person name="Sun Q."/>
            <person name="Ohkuma M."/>
        </authorList>
    </citation>
    <scope>NUCLEOTIDE SEQUENCE</scope>
    <source>
        <strain evidence="14">JCM 13919</strain>
    </source>
</reference>
<evidence type="ECO:0000256" key="7">
    <source>
        <dbReference type="ARBA" id="ARBA00022927"/>
    </source>
</evidence>
<comment type="caution">
    <text evidence="14">The sequence shown here is derived from an EMBL/GenBank/DDBJ whole genome shotgun (WGS) entry which is preliminary data.</text>
</comment>
<evidence type="ECO:0000256" key="4">
    <source>
        <dbReference type="ARBA" id="ARBA00022475"/>
    </source>
</evidence>
<evidence type="ECO:0000256" key="8">
    <source>
        <dbReference type="ARBA" id="ARBA00022989"/>
    </source>
</evidence>
<keyword evidence="5" id="KW-0997">Cell inner membrane</keyword>
<comment type="subcellular location">
    <subcellularLocation>
        <location evidence="1">Cell inner membrane</location>
        <topology evidence="1">Single-pass membrane protein</topology>
    </subcellularLocation>
</comment>
<dbReference type="RefSeq" id="WP_131776669.1">
    <property type="nucleotide sequence ID" value="NZ_BMOB01000005.1"/>
</dbReference>
<evidence type="ECO:0000256" key="1">
    <source>
        <dbReference type="ARBA" id="ARBA00004377"/>
    </source>
</evidence>
<dbReference type="NCBIfam" id="TIGR01709">
    <property type="entry name" value="typeII_sec_gspL"/>
    <property type="match status" value="1"/>
</dbReference>
<evidence type="ECO:0000256" key="6">
    <source>
        <dbReference type="ARBA" id="ARBA00022692"/>
    </source>
</evidence>
<dbReference type="GO" id="GO:0015627">
    <property type="term" value="C:type II protein secretion system complex"/>
    <property type="evidence" value="ECO:0007669"/>
    <property type="project" value="InterPro"/>
</dbReference>
<keyword evidence="7 10" id="KW-0653">Protein transport</keyword>
<keyword evidence="9 11" id="KW-0472">Membrane</keyword>
<proteinExistence type="inferred from homology"/>
<dbReference type="Pfam" id="PF05134">
    <property type="entry name" value="T2SSL"/>
    <property type="match status" value="1"/>
</dbReference>
<dbReference type="InterPro" id="IPR007812">
    <property type="entry name" value="T2SS_protein-GspL"/>
</dbReference>
<comment type="similarity">
    <text evidence="2 10">Belongs to the GSP L family.</text>
</comment>
<gene>
    <name evidence="14" type="ORF">GCM10007966_12470</name>
</gene>
<dbReference type="Gene3D" id="3.30.420.380">
    <property type="match status" value="1"/>
</dbReference>
<reference evidence="14" key="1">
    <citation type="journal article" date="2014" name="Int. J. Syst. Evol. Microbiol.">
        <title>Complete genome sequence of Corynebacterium casei LMG S-19264T (=DSM 44701T), isolated from a smear-ripened cheese.</title>
        <authorList>
            <consortium name="US DOE Joint Genome Institute (JGI-PGF)"/>
            <person name="Walter F."/>
            <person name="Albersmeier A."/>
            <person name="Kalinowski J."/>
            <person name="Ruckert C."/>
        </authorList>
    </citation>
    <scope>NUCLEOTIDE SEQUENCE</scope>
    <source>
        <strain evidence="14">JCM 13919</strain>
    </source>
</reference>
<dbReference type="PIRSF" id="PIRSF015761">
    <property type="entry name" value="Protein_L"/>
    <property type="match status" value="1"/>
</dbReference>
<dbReference type="InterPro" id="IPR043129">
    <property type="entry name" value="ATPase_NBD"/>
</dbReference>
<evidence type="ECO:0000256" key="5">
    <source>
        <dbReference type="ARBA" id="ARBA00022519"/>
    </source>
</evidence>
<dbReference type="OrthoDB" id="7011844at2"/>
<evidence type="ECO:0000256" key="2">
    <source>
        <dbReference type="ARBA" id="ARBA00005318"/>
    </source>
</evidence>
<evidence type="ECO:0000313" key="14">
    <source>
        <dbReference type="EMBL" id="GGI85336.1"/>
    </source>
</evidence>
<dbReference type="GO" id="GO:0009276">
    <property type="term" value="C:Gram-negative-bacterium-type cell wall"/>
    <property type="evidence" value="ECO:0007669"/>
    <property type="project" value="InterPro"/>
</dbReference>
<sequence>MNTCFLFIHHSDEEKYLSLTVTSQGHISAPLTFRTSEEVKQLQSGGAVTMVVLPSKLCSMHEVPLPWLGERKARAAIPYALEEQLAQSVTSLHFAFDRQHYKHNTYLVAVMDKEYLASIIDRLDFSGIEFDQITLDWFALQEGEHCVTEDTLLIYDKAFKGALSIELSDIYLADNPEIELLVFNDSASLSTENPTKSVSKTAKQWIATRLLNAKTIDLCQGEFQRGGKHDTTRFWYVATAGLLGMFVLSFFIINLTKVLVLNNKIELLDQEIEIIYKEFFPEAKQVISPRFRIEQSLKISRAGQESETFWMLLKTLGETYDPQTITIQQLLFQNQTLIVALSSKDFQALESLQQALQQSNIKVNQTQASSKEGQVMATLELKR</sequence>
<feature type="domain" description="GspL periplasmic" evidence="13">
    <location>
        <begin position="240"/>
        <end position="382"/>
    </location>
</feature>
<dbReference type="Proteomes" id="UP000630149">
    <property type="component" value="Unassembled WGS sequence"/>
</dbReference>
<name>A0A917NBD7_9GAMM</name>
<evidence type="ECO:0000259" key="13">
    <source>
        <dbReference type="Pfam" id="PF12693"/>
    </source>
</evidence>
<dbReference type="CDD" id="cd24017">
    <property type="entry name" value="ASKHA_T2SSL_N"/>
    <property type="match status" value="1"/>
</dbReference>
<protein>
    <recommendedName>
        <fullName evidence="10">Type II secretion system protein L</fullName>
        <shortName evidence="10">T2SS protein L</shortName>
    </recommendedName>
</protein>
<accession>A0A917NBD7</accession>
<keyword evidence="6 11" id="KW-0812">Transmembrane</keyword>
<dbReference type="Pfam" id="PF12693">
    <property type="entry name" value="GspL_C"/>
    <property type="match status" value="1"/>
</dbReference>
<dbReference type="InterPro" id="IPR025691">
    <property type="entry name" value="GspL_pp_dom"/>
</dbReference>